<proteinExistence type="predicted"/>
<dbReference type="Gene3D" id="3.10.100.10">
    <property type="entry name" value="Mannose-Binding Protein A, subunit A"/>
    <property type="match status" value="6"/>
</dbReference>
<dbReference type="InterPro" id="IPR016187">
    <property type="entry name" value="CTDL_fold"/>
</dbReference>
<feature type="domain" description="C-type lectin" evidence="2">
    <location>
        <begin position="1"/>
        <end position="91"/>
    </location>
</feature>
<feature type="domain" description="C-type lectin" evidence="2">
    <location>
        <begin position="305"/>
        <end position="409"/>
    </location>
</feature>
<reference evidence="3 4" key="1">
    <citation type="submission" date="2018-10" db="EMBL/GenBank/DDBJ databases">
        <title>Genome assembly for a Yunnan-Guizhou Plateau 3E fish, Anabarilius grahami (Regan), and its evolutionary and genetic applications.</title>
        <authorList>
            <person name="Jiang W."/>
        </authorList>
    </citation>
    <scope>NUCLEOTIDE SEQUENCE [LARGE SCALE GENOMIC DNA]</scope>
    <source>
        <strain evidence="3">AG-KIZ</strain>
        <tissue evidence="3">Muscle</tissue>
    </source>
</reference>
<dbReference type="InterPro" id="IPR016186">
    <property type="entry name" value="C-type_lectin-like/link_sf"/>
</dbReference>
<name>A0A3N0Z2C2_ANAGA</name>
<protein>
    <submittedName>
        <fullName evidence="3">Macrophage mannose receptor 1</fullName>
    </submittedName>
</protein>
<dbReference type="Proteomes" id="UP000281406">
    <property type="component" value="Unassembled WGS sequence"/>
</dbReference>
<dbReference type="PANTHER" id="PTHR45784">
    <property type="entry name" value="C-TYPE LECTIN DOMAIN FAMILY 20 MEMBER A-RELATED"/>
    <property type="match status" value="1"/>
</dbReference>
<dbReference type="EMBL" id="RJVU01015140">
    <property type="protein sequence ID" value="ROL52677.1"/>
    <property type="molecule type" value="Genomic_DNA"/>
</dbReference>
<keyword evidence="3" id="KW-0675">Receptor</keyword>
<evidence type="ECO:0000313" key="4">
    <source>
        <dbReference type="Proteomes" id="UP000281406"/>
    </source>
</evidence>
<evidence type="ECO:0000256" key="1">
    <source>
        <dbReference type="ARBA" id="ARBA00023157"/>
    </source>
</evidence>
<sequence length="646" mass="74483">MSINEARNTCISNYTDLVTIYDDEENLELVNFLKKSNLSTGWIGARSCKWSNRDPVTFTNISSNFTEENCCGAINTDGEWECFNCSSTKIYFMCYDQEHQTTNGSCRNRSCSNESCINGSSINESYINGSNNNESFSNGSLNYSQQSYNYSLIRENKTWFAALLYCRKIHTDLVTIRNDKENEQVKEAGNGKSFIYVSPVKKSWEDALIYCNRHYSGLLRIESESDQKEIQRELRRQNISGPVWVGLRQSRLFGFWMWSNGLHVGHWTNWKEGSQKEHLISQHCGATEEVDAFPPSTAASRLRQFYMGRDQTDRETAQGECRRNYTDLVTVYDHQDNEELADLMCERKVYNAWIGASVGVNSTKKWSNGDDVTFNILTGNCGKTCCATMNAEGKWESHNCTYGKYFMCYKQDGGQESYNYSLIHESKTWFEAQRYCRENYADLASIRNEEENNEVMKEGKQHNNPFWIGLLKDSVEWADGGQSAYRNWFSKDLSDQNPLVFMDGSGQWYTPKNGGEYHPLCYKSFIHVSPDNKTWEEALDYCNSDVNTTGLLTIQSQSDQTEIERELKKRVKISGPIWVGLRQSRLFGFWIWINGVTVGPWTNWKGGSQPEHLLSHHCGAIEEENGQYKWTDKDCRSKFRVLCEVK</sequence>
<dbReference type="InterPro" id="IPR001304">
    <property type="entry name" value="C-type_lectin-like"/>
</dbReference>
<dbReference type="PROSITE" id="PS00615">
    <property type="entry name" value="C_TYPE_LECTIN_1"/>
    <property type="match status" value="1"/>
</dbReference>
<dbReference type="SUPFAM" id="SSF56436">
    <property type="entry name" value="C-type lectin-like"/>
    <property type="match status" value="6"/>
</dbReference>
<dbReference type="OrthoDB" id="8950604at2759"/>
<feature type="domain" description="C-type lectin" evidence="2">
    <location>
        <begin position="189"/>
        <end position="284"/>
    </location>
</feature>
<evidence type="ECO:0000313" key="3">
    <source>
        <dbReference type="EMBL" id="ROL52677.1"/>
    </source>
</evidence>
<keyword evidence="4" id="KW-1185">Reference proteome</keyword>
<dbReference type="PROSITE" id="PS50041">
    <property type="entry name" value="C_TYPE_LECTIN_2"/>
    <property type="match status" value="5"/>
</dbReference>
<gene>
    <name evidence="3" type="ORF">DPX16_7413</name>
</gene>
<feature type="domain" description="C-type lectin" evidence="2">
    <location>
        <begin position="517"/>
        <end position="644"/>
    </location>
</feature>
<keyword evidence="1" id="KW-1015">Disulfide bond</keyword>
<dbReference type="PANTHER" id="PTHR45784:SF3">
    <property type="entry name" value="C-TYPE LECTIN DOMAIN FAMILY 4 MEMBER K-LIKE-RELATED"/>
    <property type="match status" value="1"/>
</dbReference>
<evidence type="ECO:0000259" key="2">
    <source>
        <dbReference type="PROSITE" id="PS50041"/>
    </source>
</evidence>
<comment type="caution">
    <text evidence="3">The sequence shown here is derived from an EMBL/GenBank/DDBJ whole genome shotgun (WGS) entry which is preliminary data.</text>
</comment>
<dbReference type="CDD" id="cd00037">
    <property type="entry name" value="CLECT"/>
    <property type="match status" value="2"/>
</dbReference>
<dbReference type="AlphaFoldDB" id="A0A3N0Z2C2"/>
<feature type="domain" description="C-type lectin" evidence="2">
    <location>
        <begin position="415"/>
        <end position="522"/>
    </location>
</feature>
<organism evidence="3 4">
    <name type="scientific">Anabarilius grahami</name>
    <name type="common">Kanglang fish</name>
    <name type="synonym">Barilius grahami</name>
    <dbReference type="NCBI Taxonomy" id="495550"/>
    <lineage>
        <taxon>Eukaryota</taxon>
        <taxon>Metazoa</taxon>
        <taxon>Chordata</taxon>
        <taxon>Craniata</taxon>
        <taxon>Vertebrata</taxon>
        <taxon>Euteleostomi</taxon>
        <taxon>Actinopterygii</taxon>
        <taxon>Neopterygii</taxon>
        <taxon>Teleostei</taxon>
        <taxon>Ostariophysi</taxon>
        <taxon>Cypriniformes</taxon>
        <taxon>Xenocyprididae</taxon>
        <taxon>Xenocypridinae</taxon>
        <taxon>Xenocypridinae incertae sedis</taxon>
        <taxon>Anabarilius</taxon>
    </lineage>
</organism>
<dbReference type="InterPro" id="IPR018378">
    <property type="entry name" value="C-type_lectin_CS"/>
</dbReference>
<dbReference type="Pfam" id="PF00059">
    <property type="entry name" value="Lectin_C"/>
    <property type="match status" value="5"/>
</dbReference>
<accession>A0A3N0Z2C2</accession>
<dbReference type="SMART" id="SM00034">
    <property type="entry name" value="CLECT"/>
    <property type="match status" value="5"/>
</dbReference>